<dbReference type="GO" id="GO:0000160">
    <property type="term" value="P:phosphorelay signal transduction system"/>
    <property type="evidence" value="ECO:0007669"/>
    <property type="project" value="InterPro"/>
</dbReference>
<comment type="caution">
    <text evidence="10">The sequence shown here is derived from an EMBL/GenBank/DDBJ whole genome shotgun (WGS) entry which is preliminary data.</text>
</comment>
<keyword evidence="2" id="KW-0067">ATP-binding</keyword>
<protein>
    <submittedName>
        <fullName evidence="10">Hydrogenase transcriptional regulatory protein HoxA</fullName>
    </submittedName>
</protein>
<dbReference type="PROSITE" id="PS00688">
    <property type="entry name" value="SIGMA54_INTERACT_3"/>
    <property type="match status" value="1"/>
</dbReference>
<sequence length="536" mass="58517">MTEPDLPTVLVVDDEIRSQDAIRRTLDEDFHILCASDAVQARRQMEAQPVHVIVCDQRMPGLSGVAFLKEVRERWPDTVRIVISGYTDSEDIIAGINEAGIYQYILKPWVPDHLLVTVRNAVEARTLQHELHRLDLDLRAGAPVLRQRSQQTLARTRARFDFDRIERAPGSPLDAVCALAARIARYDLSALVLGESGTGKELLARALHYASPRAERPFVVENCAALTDGLLESELFGHKRGSFTGAYEDHVGLFQRAHGGTVFLDEIGETTPAFQVKLLRVLQEGEVRPVGAQRPLPVDVRIVAATHRALEEEVRAGRFREDLYYRIAGVTLTMPPLRERSGDIAPIARRLLGEVGVELGREGLELGDEALACLMAYPWPGNIRELRNEIARATALCDGGRIEARDLSPKVLHGQTGVAQARQGGLLPGSGTLQERLDAIEAMVLREVMLRHRWNKSRAARELGLSRVGLRAKLLRFGLEERAPRPGAAAAASGPAAGPGRVREDDADGDGDAAEAADPADPGTAAGHPIPGMLSP</sequence>
<dbReference type="Gene3D" id="1.10.10.60">
    <property type="entry name" value="Homeodomain-like"/>
    <property type="match status" value="1"/>
</dbReference>
<keyword evidence="11" id="KW-1185">Reference proteome</keyword>
<reference evidence="10 11" key="2">
    <citation type="journal article" date="2016" name="Science">
        <title>A bacterium that degrades and assimilates poly(ethylene terephthalate).</title>
        <authorList>
            <person name="Yoshida S."/>
            <person name="Hiraga K."/>
            <person name="Takehana T."/>
            <person name="Taniguchi I."/>
            <person name="Yamaji H."/>
            <person name="Maeda Y."/>
            <person name="Toyohara K."/>
            <person name="Miyamoto K."/>
            <person name="Kimura Y."/>
            <person name="Oda K."/>
        </authorList>
    </citation>
    <scope>NUCLEOTIDE SEQUENCE [LARGE SCALE GENOMIC DNA]</scope>
    <source>
        <strain evidence="11">NBRC 110686 / TISTR 2288 / 201-F6</strain>
    </source>
</reference>
<dbReference type="STRING" id="1547922.ISF6_5490"/>
<dbReference type="InterPro" id="IPR003593">
    <property type="entry name" value="AAA+_ATPase"/>
</dbReference>
<evidence type="ECO:0000256" key="3">
    <source>
        <dbReference type="ARBA" id="ARBA00023015"/>
    </source>
</evidence>
<evidence type="ECO:0000256" key="4">
    <source>
        <dbReference type="ARBA" id="ARBA00023125"/>
    </source>
</evidence>
<dbReference type="RefSeq" id="WP_082368688.1">
    <property type="nucleotide sequence ID" value="NZ_BBYR01000093.1"/>
</dbReference>
<dbReference type="GO" id="GO:0005524">
    <property type="term" value="F:ATP binding"/>
    <property type="evidence" value="ECO:0007669"/>
    <property type="project" value="UniProtKB-KW"/>
</dbReference>
<dbReference type="EMBL" id="BBYR01000093">
    <property type="protein sequence ID" value="GAP38831.1"/>
    <property type="molecule type" value="Genomic_DNA"/>
</dbReference>
<dbReference type="AlphaFoldDB" id="A0A0K8P865"/>
<dbReference type="GO" id="GO:0043565">
    <property type="term" value="F:sequence-specific DNA binding"/>
    <property type="evidence" value="ECO:0007669"/>
    <property type="project" value="InterPro"/>
</dbReference>
<evidence type="ECO:0000256" key="1">
    <source>
        <dbReference type="ARBA" id="ARBA00022741"/>
    </source>
</evidence>
<dbReference type="InterPro" id="IPR002078">
    <property type="entry name" value="Sigma_54_int"/>
</dbReference>
<evidence type="ECO:0000313" key="10">
    <source>
        <dbReference type="EMBL" id="GAP38831.1"/>
    </source>
</evidence>
<feature type="region of interest" description="Disordered" evidence="7">
    <location>
        <begin position="483"/>
        <end position="536"/>
    </location>
</feature>
<accession>A0A0K8P865</accession>
<dbReference type="Proteomes" id="UP000037660">
    <property type="component" value="Unassembled WGS sequence"/>
</dbReference>
<dbReference type="PROSITE" id="PS50045">
    <property type="entry name" value="SIGMA54_INTERACT_4"/>
    <property type="match status" value="1"/>
</dbReference>
<keyword evidence="5" id="KW-0804">Transcription</keyword>
<keyword evidence="6" id="KW-0597">Phosphoprotein</keyword>
<dbReference type="PANTHER" id="PTHR32071">
    <property type="entry name" value="TRANSCRIPTIONAL REGULATORY PROTEIN"/>
    <property type="match status" value="1"/>
</dbReference>
<feature type="compositionally biased region" description="Low complexity" evidence="7">
    <location>
        <begin position="485"/>
        <end position="500"/>
    </location>
</feature>
<dbReference type="SUPFAM" id="SSF52540">
    <property type="entry name" value="P-loop containing nucleoside triphosphate hydrolases"/>
    <property type="match status" value="1"/>
</dbReference>
<organism evidence="10 11">
    <name type="scientific">Piscinibacter sakaiensis</name>
    <name type="common">Ideonella sakaiensis</name>
    <dbReference type="NCBI Taxonomy" id="1547922"/>
    <lineage>
        <taxon>Bacteria</taxon>
        <taxon>Pseudomonadati</taxon>
        <taxon>Pseudomonadota</taxon>
        <taxon>Betaproteobacteria</taxon>
        <taxon>Burkholderiales</taxon>
        <taxon>Sphaerotilaceae</taxon>
        <taxon>Piscinibacter</taxon>
    </lineage>
</organism>
<evidence type="ECO:0000256" key="6">
    <source>
        <dbReference type="PROSITE-ProRule" id="PRU00169"/>
    </source>
</evidence>
<dbReference type="Pfam" id="PF25601">
    <property type="entry name" value="AAA_lid_14"/>
    <property type="match status" value="1"/>
</dbReference>
<dbReference type="Gene3D" id="3.40.50.2300">
    <property type="match status" value="1"/>
</dbReference>
<dbReference type="CDD" id="cd00009">
    <property type="entry name" value="AAA"/>
    <property type="match status" value="1"/>
</dbReference>
<dbReference type="SUPFAM" id="SSF52172">
    <property type="entry name" value="CheY-like"/>
    <property type="match status" value="1"/>
</dbReference>
<evidence type="ECO:0000259" key="9">
    <source>
        <dbReference type="PROSITE" id="PS50110"/>
    </source>
</evidence>
<evidence type="ECO:0000259" key="8">
    <source>
        <dbReference type="PROSITE" id="PS50045"/>
    </source>
</evidence>
<dbReference type="InterPro" id="IPR001789">
    <property type="entry name" value="Sig_transdc_resp-reg_receiver"/>
</dbReference>
<feature type="modified residue" description="4-aspartylphosphate" evidence="6">
    <location>
        <position position="56"/>
    </location>
</feature>
<dbReference type="Gene3D" id="1.10.8.60">
    <property type="match status" value="1"/>
</dbReference>
<gene>
    <name evidence="10" type="ORF">ISF6_5490</name>
</gene>
<dbReference type="InterPro" id="IPR025944">
    <property type="entry name" value="Sigma_54_int_dom_CS"/>
</dbReference>
<dbReference type="InterPro" id="IPR027417">
    <property type="entry name" value="P-loop_NTPase"/>
</dbReference>
<proteinExistence type="predicted"/>
<feature type="compositionally biased region" description="Acidic residues" evidence="7">
    <location>
        <begin position="505"/>
        <end position="515"/>
    </location>
</feature>
<keyword evidence="1" id="KW-0547">Nucleotide-binding</keyword>
<dbReference type="InterPro" id="IPR011006">
    <property type="entry name" value="CheY-like_superfamily"/>
</dbReference>
<dbReference type="PROSITE" id="PS00676">
    <property type="entry name" value="SIGMA54_INTERACT_2"/>
    <property type="match status" value="1"/>
</dbReference>
<dbReference type="SUPFAM" id="SSF46689">
    <property type="entry name" value="Homeodomain-like"/>
    <property type="match status" value="1"/>
</dbReference>
<feature type="domain" description="Sigma-54 factor interaction" evidence="8">
    <location>
        <begin position="173"/>
        <end position="395"/>
    </location>
</feature>
<evidence type="ECO:0000256" key="7">
    <source>
        <dbReference type="SAM" id="MobiDB-lite"/>
    </source>
</evidence>
<feature type="domain" description="Response regulatory" evidence="9">
    <location>
        <begin position="8"/>
        <end position="122"/>
    </location>
</feature>
<dbReference type="InterPro" id="IPR058031">
    <property type="entry name" value="AAA_lid_NorR"/>
</dbReference>
<dbReference type="Gene3D" id="3.40.50.300">
    <property type="entry name" value="P-loop containing nucleotide triphosphate hydrolases"/>
    <property type="match status" value="1"/>
</dbReference>
<dbReference type="PRINTS" id="PR01590">
    <property type="entry name" value="HTHFIS"/>
</dbReference>
<evidence type="ECO:0000256" key="5">
    <source>
        <dbReference type="ARBA" id="ARBA00023163"/>
    </source>
</evidence>
<dbReference type="SMART" id="SM00382">
    <property type="entry name" value="AAA"/>
    <property type="match status" value="1"/>
</dbReference>
<dbReference type="InterPro" id="IPR002197">
    <property type="entry name" value="HTH_Fis"/>
</dbReference>
<dbReference type="SMART" id="SM00448">
    <property type="entry name" value="REC"/>
    <property type="match status" value="1"/>
</dbReference>
<evidence type="ECO:0000256" key="2">
    <source>
        <dbReference type="ARBA" id="ARBA00022840"/>
    </source>
</evidence>
<name>A0A0K8P865_PISS1</name>
<dbReference type="InterPro" id="IPR025943">
    <property type="entry name" value="Sigma_54_int_dom_ATP-bd_2"/>
</dbReference>
<keyword evidence="10" id="KW-0371">Homeobox</keyword>
<dbReference type="GO" id="GO:0006355">
    <property type="term" value="P:regulation of DNA-templated transcription"/>
    <property type="evidence" value="ECO:0007669"/>
    <property type="project" value="InterPro"/>
</dbReference>
<dbReference type="Pfam" id="PF00072">
    <property type="entry name" value="Response_reg"/>
    <property type="match status" value="1"/>
</dbReference>
<dbReference type="OrthoDB" id="9761705at2"/>
<reference evidence="11" key="1">
    <citation type="submission" date="2015-07" db="EMBL/GenBank/DDBJ databases">
        <title>Discovery of a poly(ethylene terephthalate assimilation.</title>
        <authorList>
            <person name="Yoshida S."/>
            <person name="Hiraga K."/>
            <person name="Takehana T."/>
            <person name="Taniguchi I."/>
            <person name="Yamaji H."/>
            <person name="Maeda Y."/>
            <person name="Toyohara K."/>
            <person name="Miyamoto K."/>
            <person name="Kimura Y."/>
            <person name="Oda K."/>
        </authorList>
    </citation>
    <scope>NUCLEOTIDE SEQUENCE [LARGE SCALE GENOMIC DNA]</scope>
    <source>
        <strain evidence="11">NBRC 110686 / TISTR 2288 / 201-F6</strain>
    </source>
</reference>
<dbReference type="FunFam" id="3.40.50.300:FF:000006">
    <property type="entry name" value="DNA-binding transcriptional regulator NtrC"/>
    <property type="match status" value="1"/>
</dbReference>
<dbReference type="Pfam" id="PF00158">
    <property type="entry name" value="Sigma54_activat"/>
    <property type="match status" value="1"/>
</dbReference>
<dbReference type="PROSITE" id="PS50110">
    <property type="entry name" value="RESPONSE_REGULATORY"/>
    <property type="match status" value="1"/>
</dbReference>
<keyword evidence="3" id="KW-0805">Transcription regulation</keyword>
<keyword evidence="4" id="KW-0238">DNA-binding</keyword>
<evidence type="ECO:0000313" key="11">
    <source>
        <dbReference type="Proteomes" id="UP000037660"/>
    </source>
</evidence>
<feature type="compositionally biased region" description="Low complexity" evidence="7">
    <location>
        <begin position="516"/>
        <end position="527"/>
    </location>
</feature>
<dbReference type="InterPro" id="IPR009057">
    <property type="entry name" value="Homeodomain-like_sf"/>
</dbReference>
<dbReference type="PANTHER" id="PTHR32071:SF117">
    <property type="entry name" value="PTS-DEPENDENT DIHYDROXYACETONE KINASE OPERON REGULATORY PROTEIN-RELATED"/>
    <property type="match status" value="1"/>
</dbReference>
<dbReference type="Pfam" id="PF02954">
    <property type="entry name" value="HTH_8"/>
    <property type="match status" value="1"/>
</dbReference>